<keyword evidence="9" id="KW-0472">Membrane</keyword>
<keyword evidence="9" id="KW-0812">Transmembrane</keyword>
<feature type="domain" description="C2H2-type" evidence="11">
    <location>
        <begin position="1076"/>
        <end position="1099"/>
    </location>
</feature>
<sequence length="1101" mass="117904">MGALQTTTTKTRTLLLLLSLARHGAAAALDASDELLFLDAPSFCAYHCSSALLSPSAHCATPRCSRHRLLQGLEQPQQIDVLSCQDVAQNASALSFALTLATADKAAVFQGFHDAFFHAYDAMLQGASVKSDACQLAFLQDKLLPGFMHFDSLEHEQETGLRARLVTLKATVVEADQDRECVVAIQNVKGLDATEEMPLLTRRGDRLGDNTVLLVHADDETVEKIQALECVDVVLDLPMILKLMPFARSAAHLSDRMKKQVTEANASLTAPGLEIRLVQSADLQSTLLSFEQQAQKSLGLPNVFETSKNQPRSIFTKPLENLVTWTNVLALAVVSRSVEWIDERHKLTENLLRGEEQERWMRLQSHRRLDAFVPSLIGVDSAREAGIRGNDVVVGITDTGLYLYHDQFDQEDRNVFSGMVMSARKVVMYNAWANRADESETITCGHGTHVAGILAGSSLSGNYPNLGIADKARIAFMDIGTQSETCAGQLNCPVSLATPADASDLLESQIDAGARIFSFSWGTPGSDYSSQARDLDAFIYANPEVLVVVAAGNSGESTITGQRTISSPSGAKNVISVGASLNSASTFVEFACSDIFNERTVASFSSAGPTTDGRMKPDVVAPGMSLISSQSEAPGSTQESVATCSLQGSSQATPVVTGVAVLLYEWLRDGWWKEGRKNSAYSMSTVPASLLKALIIHSGDSLQKRMGALPANGVVSCLSLTSSATDVTFPDVYQGYGKPNLTNIVDFSSSSRNTSRNGSSSGLASLYFLPNSTKNSEPAVNHGGEIVISFTVSRNVDLRATLVWTDPPGSTQATSQLQHDLDLIVRVRNESRTFGPLTADSRTGRDSINNVEMVLVSYTDLLAAAGGSNQSSSGIGGRVNSSALGDNGEIFVEAVVYGRSVLLSDYQKFAFVASSSAIGSTSGSADTSDGKSFWSTWGIAVIVGCAIVLLIIIALATRWCCGQKRKYRSSRHGQEQNFGQDGIAEAAYYPAYEAASRATGANQCPYCPFVSLDAVTMVAHVESSHAGNEPDPVAVLGGSRVYGLEPVVPVVTVTTSPMPPYPTPTEAHSTAEEEKQECPHCRYIAPNAVILVNHVQHMHGH</sequence>
<dbReference type="InterPro" id="IPR034058">
    <property type="entry name" value="TagA/B/C/D_pept_dom"/>
</dbReference>
<dbReference type="eggNOG" id="KOG4266">
    <property type="taxonomic scope" value="Eukaryota"/>
</dbReference>
<accession>M4BVY9</accession>
<dbReference type="PROSITE" id="PS00137">
    <property type="entry name" value="SUBTILASE_HIS"/>
    <property type="match status" value="1"/>
</dbReference>
<dbReference type="InterPro" id="IPR000209">
    <property type="entry name" value="Peptidase_S8/S53_dom"/>
</dbReference>
<proteinExistence type="inferred from homology"/>
<dbReference type="EMBL" id="JH597990">
    <property type="status" value="NOT_ANNOTATED_CDS"/>
    <property type="molecule type" value="Genomic_DNA"/>
</dbReference>
<organism evidence="12 13">
    <name type="scientific">Hyaloperonospora arabidopsidis (strain Emoy2)</name>
    <name type="common">Downy mildew agent</name>
    <name type="synonym">Peronospora arabidopsidis</name>
    <dbReference type="NCBI Taxonomy" id="559515"/>
    <lineage>
        <taxon>Eukaryota</taxon>
        <taxon>Sar</taxon>
        <taxon>Stramenopiles</taxon>
        <taxon>Oomycota</taxon>
        <taxon>Peronosporomycetes</taxon>
        <taxon>Peronosporales</taxon>
        <taxon>Peronosporaceae</taxon>
        <taxon>Hyaloperonospora</taxon>
    </lineage>
</organism>
<dbReference type="SUPFAM" id="SSF52743">
    <property type="entry name" value="Subtilisin-like"/>
    <property type="match status" value="1"/>
</dbReference>
<dbReference type="EnsemblProtists" id="HpaT810690">
    <property type="protein sequence ID" value="HpaP810690"/>
    <property type="gene ID" value="HpaG810690"/>
</dbReference>
<evidence type="ECO:0000259" key="11">
    <source>
        <dbReference type="SMART" id="SM00355"/>
    </source>
</evidence>
<dbReference type="InterPro" id="IPR008979">
    <property type="entry name" value="Galactose-bd-like_sf"/>
</dbReference>
<dbReference type="SMART" id="SM00355">
    <property type="entry name" value="ZnF_C2H2"/>
    <property type="match status" value="2"/>
</dbReference>
<evidence type="ECO:0000256" key="9">
    <source>
        <dbReference type="SAM" id="Phobius"/>
    </source>
</evidence>
<dbReference type="GO" id="GO:0006508">
    <property type="term" value="P:proteolysis"/>
    <property type="evidence" value="ECO:0007669"/>
    <property type="project" value="UniProtKB-KW"/>
</dbReference>
<feature type="active site" description="Charge relay system" evidence="7 8">
    <location>
        <position position="398"/>
    </location>
</feature>
<evidence type="ECO:0000313" key="13">
    <source>
        <dbReference type="Proteomes" id="UP000011713"/>
    </source>
</evidence>
<dbReference type="EC" id="3.4.21.62" evidence="6"/>
<feature type="active site" description="Charge relay system" evidence="7 8">
    <location>
        <position position="446"/>
    </location>
</feature>
<keyword evidence="3 8" id="KW-0378">Hydrolase</keyword>
<feature type="transmembrane region" description="Helical" evidence="9">
    <location>
        <begin position="937"/>
        <end position="961"/>
    </location>
</feature>
<dbReference type="Pfam" id="PF00082">
    <property type="entry name" value="Peptidase_S8"/>
    <property type="match status" value="1"/>
</dbReference>
<dbReference type="Proteomes" id="UP000011713">
    <property type="component" value="Unassembled WGS sequence"/>
</dbReference>
<keyword evidence="10" id="KW-0732">Signal</keyword>
<dbReference type="InterPro" id="IPR051048">
    <property type="entry name" value="Peptidase_S8/S53_subtilisin"/>
</dbReference>
<dbReference type="CDD" id="cd04842">
    <property type="entry name" value="Peptidases_S8_Kp43_protease"/>
    <property type="match status" value="1"/>
</dbReference>
<evidence type="ECO:0000256" key="3">
    <source>
        <dbReference type="ARBA" id="ARBA00022801"/>
    </source>
</evidence>
<evidence type="ECO:0000256" key="7">
    <source>
        <dbReference type="PIRSR" id="PIRSR615500-1"/>
    </source>
</evidence>
<reference evidence="13" key="1">
    <citation type="journal article" date="2010" name="Science">
        <title>Signatures of adaptation to obligate biotrophy in the Hyaloperonospora arabidopsidis genome.</title>
        <authorList>
            <person name="Baxter L."/>
            <person name="Tripathy S."/>
            <person name="Ishaque N."/>
            <person name="Boot N."/>
            <person name="Cabral A."/>
            <person name="Kemen E."/>
            <person name="Thines M."/>
            <person name="Ah-Fong A."/>
            <person name="Anderson R."/>
            <person name="Badejoko W."/>
            <person name="Bittner-Eddy P."/>
            <person name="Boore J.L."/>
            <person name="Chibucos M.C."/>
            <person name="Coates M."/>
            <person name="Dehal P."/>
            <person name="Delehaunty K."/>
            <person name="Dong S."/>
            <person name="Downton P."/>
            <person name="Dumas B."/>
            <person name="Fabro G."/>
            <person name="Fronick C."/>
            <person name="Fuerstenberg S.I."/>
            <person name="Fulton L."/>
            <person name="Gaulin E."/>
            <person name="Govers F."/>
            <person name="Hughes L."/>
            <person name="Humphray S."/>
            <person name="Jiang R.H."/>
            <person name="Judelson H."/>
            <person name="Kamoun S."/>
            <person name="Kyung K."/>
            <person name="Meijer H."/>
            <person name="Minx P."/>
            <person name="Morris P."/>
            <person name="Nelson J."/>
            <person name="Phuntumart V."/>
            <person name="Qutob D."/>
            <person name="Rehmany A."/>
            <person name="Rougon-Cardoso A."/>
            <person name="Ryden P."/>
            <person name="Torto-Alalibo T."/>
            <person name="Studholme D."/>
            <person name="Wang Y."/>
            <person name="Win J."/>
            <person name="Wood J."/>
            <person name="Clifton S.W."/>
            <person name="Rogers J."/>
            <person name="Van den Ackerveken G."/>
            <person name="Jones J.D."/>
            <person name="McDowell J.M."/>
            <person name="Beynon J."/>
            <person name="Tyler B.M."/>
        </authorList>
    </citation>
    <scope>NUCLEOTIDE SEQUENCE [LARGE SCALE GENOMIC DNA]</scope>
    <source>
        <strain evidence="13">Emoy2</strain>
    </source>
</reference>
<evidence type="ECO:0000256" key="10">
    <source>
        <dbReference type="SAM" id="SignalP"/>
    </source>
</evidence>
<keyword evidence="9" id="KW-1133">Transmembrane helix</keyword>
<keyword evidence="2 8" id="KW-0645">Protease</keyword>
<dbReference type="InterPro" id="IPR015500">
    <property type="entry name" value="Peptidase_S8_subtilisin-rel"/>
</dbReference>
<dbReference type="GO" id="GO:0004252">
    <property type="term" value="F:serine-type endopeptidase activity"/>
    <property type="evidence" value="ECO:0007669"/>
    <property type="project" value="UniProtKB-UniRule"/>
</dbReference>
<evidence type="ECO:0000256" key="4">
    <source>
        <dbReference type="ARBA" id="ARBA00022825"/>
    </source>
</evidence>
<dbReference type="Gene3D" id="3.40.50.200">
    <property type="entry name" value="Peptidase S8/S53 domain"/>
    <property type="match status" value="1"/>
</dbReference>
<dbReference type="InterPro" id="IPR022398">
    <property type="entry name" value="Peptidase_S8_His-AS"/>
</dbReference>
<dbReference type="OMA" id="QCPHCRF"/>
<dbReference type="PRINTS" id="PR00723">
    <property type="entry name" value="SUBTILISIN"/>
</dbReference>
<keyword evidence="4 8" id="KW-0720">Serine protease</keyword>
<dbReference type="AlphaFoldDB" id="M4BVY9"/>
<feature type="signal peptide" evidence="10">
    <location>
        <begin position="1"/>
        <end position="26"/>
    </location>
</feature>
<dbReference type="InterPro" id="IPR036852">
    <property type="entry name" value="Peptidase_S8/S53_dom_sf"/>
</dbReference>
<evidence type="ECO:0000256" key="8">
    <source>
        <dbReference type="PROSITE-ProRule" id="PRU01240"/>
    </source>
</evidence>
<dbReference type="Gene3D" id="2.60.120.380">
    <property type="match status" value="1"/>
</dbReference>
<protein>
    <recommendedName>
        <fullName evidence="6">subtilisin</fullName>
        <ecNumber evidence="6">3.4.21.62</ecNumber>
    </recommendedName>
</protein>
<dbReference type="PROSITE" id="PS51892">
    <property type="entry name" value="SUBTILASE"/>
    <property type="match status" value="1"/>
</dbReference>
<dbReference type="PANTHER" id="PTHR43399:SF4">
    <property type="entry name" value="CELL WALL-ASSOCIATED PROTEASE"/>
    <property type="match status" value="1"/>
</dbReference>
<dbReference type="HOGENOM" id="CLU_010466_0_0_1"/>
<evidence type="ECO:0000313" key="12">
    <source>
        <dbReference type="EnsemblProtists" id="HpaP810690"/>
    </source>
</evidence>
<comment type="similarity">
    <text evidence="1 8">Belongs to the peptidase S8 family.</text>
</comment>
<dbReference type="PANTHER" id="PTHR43399">
    <property type="entry name" value="SUBTILISIN-RELATED"/>
    <property type="match status" value="1"/>
</dbReference>
<evidence type="ECO:0000256" key="2">
    <source>
        <dbReference type="ARBA" id="ARBA00022670"/>
    </source>
</evidence>
<dbReference type="STRING" id="559515.M4BVY9"/>
<name>M4BVY9_HYAAE</name>
<feature type="domain" description="C2H2-type" evidence="11">
    <location>
        <begin position="1002"/>
        <end position="1025"/>
    </location>
</feature>
<comment type="catalytic activity">
    <reaction evidence="5">
        <text>Hydrolysis of proteins with broad specificity for peptide bonds, and a preference for a large uncharged residue in P1. Hydrolyzes peptide amides.</text>
        <dbReference type="EC" id="3.4.21.62"/>
    </reaction>
</comment>
<keyword evidence="13" id="KW-1185">Reference proteome</keyword>
<feature type="chain" id="PRO_5004049429" description="subtilisin" evidence="10">
    <location>
        <begin position="27"/>
        <end position="1101"/>
    </location>
</feature>
<evidence type="ECO:0000256" key="6">
    <source>
        <dbReference type="ARBA" id="ARBA00023619"/>
    </source>
</evidence>
<feature type="active site" description="Charge relay system" evidence="7 8">
    <location>
        <position position="650"/>
    </location>
</feature>
<evidence type="ECO:0000256" key="5">
    <source>
        <dbReference type="ARBA" id="ARBA00023529"/>
    </source>
</evidence>
<evidence type="ECO:0000256" key="1">
    <source>
        <dbReference type="ARBA" id="ARBA00011073"/>
    </source>
</evidence>
<dbReference type="InterPro" id="IPR013087">
    <property type="entry name" value="Znf_C2H2_type"/>
</dbReference>
<dbReference type="VEuPathDB" id="FungiDB:HpaG810690"/>
<dbReference type="InParanoid" id="M4BVY9"/>
<reference evidence="12" key="2">
    <citation type="submission" date="2015-06" db="UniProtKB">
        <authorList>
            <consortium name="EnsemblProtists"/>
        </authorList>
    </citation>
    <scope>IDENTIFICATION</scope>
    <source>
        <strain evidence="12">Emoy2</strain>
    </source>
</reference>
<dbReference type="SUPFAM" id="SSF49785">
    <property type="entry name" value="Galactose-binding domain-like"/>
    <property type="match status" value="1"/>
</dbReference>